<dbReference type="GO" id="GO:0004383">
    <property type="term" value="F:guanylate cyclase activity"/>
    <property type="evidence" value="ECO:0007669"/>
    <property type="project" value="UniProtKB-EC"/>
</dbReference>
<evidence type="ECO:0000256" key="13">
    <source>
        <dbReference type="ARBA" id="ARBA00023293"/>
    </source>
</evidence>
<keyword evidence="13 15" id="KW-0141">cGMP biosynthesis</keyword>
<keyword evidence="10" id="KW-0675">Receptor</keyword>
<evidence type="ECO:0000313" key="19">
    <source>
        <dbReference type="EMBL" id="KAI9556242.1"/>
    </source>
</evidence>
<comment type="similarity">
    <text evidence="14">Belongs to the adenylyl cyclase class-4/guanylyl cyclase family.</text>
</comment>
<dbReference type="InterPro" id="IPR050401">
    <property type="entry name" value="Cyclic_nucleotide_synthase"/>
</dbReference>
<dbReference type="SMART" id="SM00044">
    <property type="entry name" value="CYCc"/>
    <property type="match status" value="1"/>
</dbReference>
<dbReference type="EC" id="4.6.1.2" evidence="3 15"/>
<dbReference type="InterPro" id="IPR029787">
    <property type="entry name" value="Nucleotide_cyclase"/>
</dbReference>
<evidence type="ECO:0000256" key="11">
    <source>
        <dbReference type="ARBA" id="ARBA00023180"/>
    </source>
</evidence>
<dbReference type="PANTHER" id="PTHR11920">
    <property type="entry name" value="GUANYLYL CYCLASE"/>
    <property type="match status" value="1"/>
</dbReference>
<evidence type="ECO:0000256" key="6">
    <source>
        <dbReference type="ARBA" id="ARBA00022741"/>
    </source>
</evidence>
<keyword evidence="20" id="KW-1185">Reference proteome</keyword>
<dbReference type="SUPFAM" id="SSF55073">
    <property type="entry name" value="Nucleotide cyclase"/>
    <property type="match status" value="1"/>
</dbReference>
<dbReference type="InterPro" id="IPR001054">
    <property type="entry name" value="A/G_cyclase"/>
</dbReference>
<dbReference type="PROSITE" id="PS00452">
    <property type="entry name" value="GUANYLATE_CYCLASE_1"/>
    <property type="match status" value="1"/>
</dbReference>
<protein>
    <recommendedName>
        <fullName evidence="3 15">Guanylate cyclase</fullName>
        <ecNumber evidence="3 15">4.6.1.2</ecNumber>
    </recommendedName>
</protein>
<dbReference type="FunFam" id="3.30.70.1230:FF:000054">
    <property type="entry name" value="Guanylate cyclase"/>
    <property type="match status" value="1"/>
</dbReference>
<evidence type="ECO:0000256" key="9">
    <source>
        <dbReference type="ARBA" id="ARBA00023136"/>
    </source>
</evidence>
<dbReference type="PANTHER" id="PTHR11920:SF501">
    <property type="entry name" value="GUANYLATE CYCLASE 32E"/>
    <property type="match status" value="1"/>
</dbReference>
<evidence type="ECO:0000313" key="20">
    <source>
        <dbReference type="Proteomes" id="UP000820818"/>
    </source>
</evidence>
<comment type="subcellular location">
    <subcellularLocation>
        <location evidence="2">Membrane</location>
        <topology evidence="2">Single-pass type I membrane protein</topology>
    </subcellularLocation>
</comment>
<keyword evidence="7" id="KW-1133">Transmembrane helix</keyword>
<keyword evidence="9" id="KW-0472">Membrane</keyword>
<feature type="compositionally biased region" description="Basic and acidic residues" evidence="16">
    <location>
        <begin position="762"/>
        <end position="773"/>
    </location>
</feature>
<keyword evidence="6" id="KW-0547">Nucleotide-binding</keyword>
<evidence type="ECO:0000256" key="10">
    <source>
        <dbReference type="ARBA" id="ARBA00023170"/>
    </source>
</evidence>
<feature type="domain" description="Protein kinase" evidence="17">
    <location>
        <begin position="772"/>
        <end position="1048"/>
    </location>
</feature>
<dbReference type="Pfam" id="PF01094">
    <property type="entry name" value="ANF_receptor"/>
    <property type="match status" value="1"/>
</dbReference>
<dbReference type="PROSITE" id="PS50125">
    <property type="entry name" value="GUANYLATE_CYCLASE_2"/>
    <property type="match status" value="1"/>
</dbReference>
<dbReference type="GO" id="GO:0005524">
    <property type="term" value="F:ATP binding"/>
    <property type="evidence" value="ECO:0007669"/>
    <property type="project" value="InterPro"/>
</dbReference>
<dbReference type="InterPro" id="IPR018297">
    <property type="entry name" value="A/G_cyclase_CS"/>
</dbReference>
<dbReference type="GO" id="GO:0005525">
    <property type="term" value="F:GTP binding"/>
    <property type="evidence" value="ECO:0007669"/>
    <property type="project" value="UniProtKB-KW"/>
</dbReference>
<evidence type="ECO:0000256" key="1">
    <source>
        <dbReference type="ARBA" id="ARBA00001436"/>
    </source>
</evidence>
<dbReference type="CDD" id="cd07302">
    <property type="entry name" value="CHD"/>
    <property type="match status" value="1"/>
</dbReference>
<evidence type="ECO:0000256" key="4">
    <source>
        <dbReference type="ARBA" id="ARBA00022692"/>
    </source>
</evidence>
<dbReference type="GO" id="GO:0035556">
    <property type="term" value="P:intracellular signal transduction"/>
    <property type="evidence" value="ECO:0007669"/>
    <property type="project" value="InterPro"/>
</dbReference>
<evidence type="ECO:0000256" key="5">
    <source>
        <dbReference type="ARBA" id="ARBA00022729"/>
    </source>
</evidence>
<keyword evidence="5" id="KW-0732">Signal</keyword>
<dbReference type="CDD" id="cd06370">
    <property type="entry name" value="PBP1_SAP_GC-like"/>
    <property type="match status" value="1"/>
</dbReference>
<dbReference type="Pfam" id="PF00211">
    <property type="entry name" value="Guanylate_cyc"/>
    <property type="match status" value="1"/>
</dbReference>
<proteinExistence type="inferred from homology"/>
<evidence type="ECO:0000256" key="8">
    <source>
        <dbReference type="ARBA" id="ARBA00023134"/>
    </source>
</evidence>
<dbReference type="GO" id="GO:0004672">
    <property type="term" value="F:protein kinase activity"/>
    <property type="evidence" value="ECO:0007669"/>
    <property type="project" value="InterPro"/>
</dbReference>
<dbReference type="Proteomes" id="UP000820818">
    <property type="component" value="Linkage Group LG7"/>
</dbReference>
<dbReference type="InterPro" id="IPR028082">
    <property type="entry name" value="Peripla_BP_I"/>
</dbReference>
<dbReference type="GO" id="GO:0004016">
    <property type="term" value="F:adenylate cyclase activity"/>
    <property type="evidence" value="ECO:0007669"/>
    <property type="project" value="TreeGrafter"/>
</dbReference>
<comment type="catalytic activity">
    <reaction evidence="1 15">
        <text>GTP = 3',5'-cyclic GMP + diphosphate</text>
        <dbReference type="Rhea" id="RHEA:13665"/>
        <dbReference type="ChEBI" id="CHEBI:33019"/>
        <dbReference type="ChEBI" id="CHEBI:37565"/>
        <dbReference type="ChEBI" id="CHEBI:57746"/>
        <dbReference type="EC" id="4.6.1.2"/>
    </reaction>
</comment>
<keyword evidence="4" id="KW-0812">Transmembrane</keyword>
<dbReference type="InterPro" id="IPR000719">
    <property type="entry name" value="Prot_kinase_dom"/>
</dbReference>
<dbReference type="SUPFAM" id="SSF56112">
    <property type="entry name" value="Protein kinase-like (PK-like)"/>
    <property type="match status" value="1"/>
</dbReference>
<evidence type="ECO:0000256" key="12">
    <source>
        <dbReference type="ARBA" id="ARBA00023239"/>
    </source>
</evidence>
<evidence type="ECO:0000256" key="7">
    <source>
        <dbReference type="ARBA" id="ARBA00022989"/>
    </source>
</evidence>
<reference evidence="19 20" key="1">
    <citation type="submission" date="2022-05" db="EMBL/GenBank/DDBJ databases">
        <title>A multi-omics perspective on studying reproductive biology in Daphnia sinensis.</title>
        <authorList>
            <person name="Jia J."/>
        </authorList>
    </citation>
    <scope>NUCLEOTIDE SEQUENCE [LARGE SCALE GENOMIC DNA]</scope>
    <source>
        <strain evidence="19 20">WSL</strain>
    </source>
</reference>
<dbReference type="SUPFAM" id="SSF53822">
    <property type="entry name" value="Periplasmic binding protein-like I"/>
    <property type="match status" value="1"/>
</dbReference>
<evidence type="ECO:0000256" key="2">
    <source>
        <dbReference type="ARBA" id="ARBA00004479"/>
    </source>
</evidence>
<name>A0AAD5KN23_9CRUS</name>
<dbReference type="InterPro" id="IPR001245">
    <property type="entry name" value="Ser-Thr/Tyr_kinase_cat_dom"/>
</dbReference>
<dbReference type="GO" id="GO:0005886">
    <property type="term" value="C:plasma membrane"/>
    <property type="evidence" value="ECO:0007669"/>
    <property type="project" value="TreeGrafter"/>
</dbReference>
<evidence type="ECO:0000256" key="15">
    <source>
        <dbReference type="RuleBase" id="RU003431"/>
    </source>
</evidence>
<evidence type="ECO:0000259" key="17">
    <source>
        <dbReference type="PROSITE" id="PS50011"/>
    </source>
</evidence>
<dbReference type="Gene3D" id="1.10.510.10">
    <property type="entry name" value="Transferase(Phosphotransferase) domain 1"/>
    <property type="match status" value="1"/>
</dbReference>
<organism evidence="19 20">
    <name type="scientific">Daphnia sinensis</name>
    <dbReference type="NCBI Taxonomy" id="1820382"/>
    <lineage>
        <taxon>Eukaryota</taxon>
        <taxon>Metazoa</taxon>
        <taxon>Ecdysozoa</taxon>
        <taxon>Arthropoda</taxon>
        <taxon>Crustacea</taxon>
        <taxon>Branchiopoda</taxon>
        <taxon>Diplostraca</taxon>
        <taxon>Cladocera</taxon>
        <taxon>Anomopoda</taxon>
        <taxon>Daphniidae</taxon>
        <taxon>Daphnia</taxon>
        <taxon>Daphnia similis group</taxon>
    </lineage>
</organism>
<dbReference type="InterPro" id="IPR011009">
    <property type="entry name" value="Kinase-like_dom_sf"/>
</dbReference>
<keyword evidence="8" id="KW-0342">GTP-binding</keyword>
<dbReference type="EMBL" id="WJBH02000007">
    <property type="protein sequence ID" value="KAI9556242.1"/>
    <property type="molecule type" value="Genomic_DNA"/>
</dbReference>
<keyword evidence="11" id="KW-0325">Glycoprotein</keyword>
<dbReference type="Pfam" id="PF07714">
    <property type="entry name" value="PK_Tyr_Ser-Thr"/>
    <property type="match status" value="1"/>
</dbReference>
<dbReference type="PROSITE" id="PS50011">
    <property type="entry name" value="PROTEIN_KINASE_DOM"/>
    <property type="match status" value="1"/>
</dbReference>
<gene>
    <name evidence="19" type="ORF">GHT06_018816</name>
</gene>
<feature type="domain" description="Guanylate cyclase" evidence="18">
    <location>
        <begin position="1112"/>
        <end position="1242"/>
    </location>
</feature>
<dbReference type="FunFam" id="1.10.510.10:FF:000420">
    <property type="entry name" value="Guanylate cyclase"/>
    <property type="match status" value="1"/>
</dbReference>
<evidence type="ECO:0000256" key="14">
    <source>
        <dbReference type="RuleBase" id="RU000405"/>
    </source>
</evidence>
<dbReference type="Gene3D" id="3.40.50.2300">
    <property type="match status" value="2"/>
</dbReference>
<dbReference type="Gene3D" id="3.30.70.1230">
    <property type="entry name" value="Nucleotide cyclase"/>
    <property type="match status" value="1"/>
</dbReference>
<sequence>METYFLVMRYSKMGGHRAQNCFSRLVPAASAQLLMVLLQLHPLFEIRVCDGLLKRFPRHYSDVSDGEKCSEKPKEGIDPIDHKGNDFLKMIRPSKSLRKIMIHAIFLCLGLWTRFGQANPNIVSVNSLQFNSSKAEPLNSITFDEATKSAIKSCANIESIFHLIDPKWLDQPRNTEHKPIVPQGYSQSNYLISSELSAMDPNMPLTIGFLSSYLSSKMTLGAIPLAVEAVNKDPNLLPGRKLKFVAADIGNPVGNDELTALAIRRMTEMRDNNSTVAFIGPDGHHCADEALVAAAWNLPIITHKCSEKRLSDMPQTYFTFARTIPPASKISKPVMALLQNFGWNRILIIVGRRNEWIQIKDAIQASARDKRIEVIDVIYLDDYLPTQMDTIKTIAETTFQRTRIYLFIGQDIALIHFVRALHGLGVLTNGDYMVISVDDFAFDPETNAQYTNRNHLDSYLTSIKTEDEVQAFRSVLKITSSQPRNPNARQVHHKLQFFTELNIFCFDHHRKMLAKMKEYSSRPPFCVSKRPTIFDDIEVPIYAYHAYDAVMLYAQALTESLRDGYDPRNGTNIVERIRSRVYHSVLGYDVFIDSNGDAEGNYTVFSMLPFQGKRSAGSTSYDVSNYVMQPVGYFQYNIGSRSPTDFPVFLYFNSSRPIDWIGFGPPVPESSCGFTRERCVRLATPDWRSVVCTVSGVVFIVTIGFASRHYCYAYKLACLLWKVDTREIIITASPADITDMPDHYVARSLTGNHGRNNNNSNGEEKGSLDKDESSVCDQGMKRFYTRTGSYKGNIVAIKTIHTKSFSFTNNIRKELKQMSALRHENIVSFMGVSVENGSISILTAYCARGSLEDILKYPDFKLDTFFIASLVTDLIKGMIFLHESEIVSHGNLKSSNCLVDSRWVLQITDFGLHELKESSNEAQKKAKCAKRLLWKAPELFRNPNSPPRGTQKGDVFSFGIILYEIFGRKGPWGDLLDTMSPTDIIERLAHPERFSYKFFRPPISLLNCKEYIIRCMQDCWHEAPEMRPNFKSIRSRLKEMEAGLNPNIFDSFMIMNEKYTYNLEGLVQERTDQLVEEKKKTEALLHSVLPKSVVESLKRGEPVKAESFDSVTIYFSDIVGFTSLSAVSTPLQVVGLLNELYTLFDSILENYDAYKVETIGDAYMVASGLPIRNRDYHAAEIASLALHLLSEIRNFRIRHRPGETLKLRIGIHSGPCVAGVVGLKMPRYCLFGDTVNTASRMESTGQALRIHISAATKELLDRLGGFVIEERGLTSIRGKGEMMTYWLAGEESWRAGRRRPSTVKREVAATAQPIDADAQMGPQSSAMLGEVPYAPKVDHSDSSTLNIRQKFSNDVHISVDTGTNNSFSDLWLG</sequence>
<keyword evidence="12 14" id="KW-0456">Lyase</keyword>
<evidence type="ECO:0000259" key="18">
    <source>
        <dbReference type="PROSITE" id="PS50125"/>
    </source>
</evidence>
<dbReference type="Gene3D" id="6.10.250.780">
    <property type="match status" value="1"/>
</dbReference>
<evidence type="ECO:0000256" key="16">
    <source>
        <dbReference type="SAM" id="MobiDB-lite"/>
    </source>
</evidence>
<dbReference type="GO" id="GO:0001653">
    <property type="term" value="F:peptide receptor activity"/>
    <property type="evidence" value="ECO:0007669"/>
    <property type="project" value="TreeGrafter"/>
</dbReference>
<feature type="compositionally biased region" description="Low complexity" evidence="16">
    <location>
        <begin position="751"/>
        <end position="761"/>
    </location>
</feature>
<evidence type="ECO:0000256" key="3">
    <source>
        <dbReference type="ARBA" id="ARBA00012202"/>
    </source>
</evidence>
<accession>A0AAD5KN23</accession>
<comment type="caution">
    <text evidence="19">The sequence shown here is derived from an EMBL/GenBank/DDBJ whole genome shotgun (WGS) entry which is preliminary data.</text>
</comment>
<feature type="region of interest" description="Disordered" evidence="16">
    <location>
        <begin position="748"/>
        <end position="773"/>
    </location>
</feature>
<dbReference type="GO" id="GO:0007168">
    <property type="term" value="P:receptor guanylyl cyclase signaling pathway"/>
    <property type="evidence" value="ECO:0007669"/>
    <property type="project" value="TreeGrafter"/>
</dbReference>
<dbReference type="InterPro" id="IPR001828">
    <property type="entry name" value="ANF_lig-bd_rcpt"/>
</dbReference>